<evidence type="ECO:0000256" key="5">
    <source>
        <dbReference type="ARBA" id="ARBA00022989"/>
    </source>
</evidence>
<gene>
    <name evidence="10" type="ORF">ABR82_06875</name>
</gene>
<dbReference type="GO" id="GO:0004129">
    <property type="term" value="F:cytochrome-c oxidase activity"/>
    <property type="evidence" value="ECO:0007669"/>
    <property type="project" value="InterPro"/>
</dbReference>
<keyword evidence="3" id="KW-1003">Cell membrane</keyword>
<dbReference type="Pfam" id="PF00510">
    <property type="entry name" value="COX3"/>
    <property type="match status" value="1"/>
</dbReference>
<dbReference type="PROSITE" id="PS50253">
    <property type="entry name" value="COX3"/>
    <property type="match status" value="1"/>
</dbReference>
<dbReference type="InterPro" id="IPR000298">
    <property type="entry name" value="Cyt_c_oxidase-like_su3"/>
</dbReference>
<feature type="transmembrane region" description="Helical" evidence="8">
    <location>
        <begin position="80"/>
        <end position="102"/>
    </location>
</feature>
<keyword evidence="6 8" id="KW-0472">Membrane</keyword>
<accession>A0A0R2RDJ5</accession>
<feature type="transmembrane region" description="Helical" evidence="8">
    <location>
        <begin position="47"/>
        <end position="68"/>
    </location>
</feature>
<evidence type="ECO:0000256" key="6">
    <source>
        <dbReference type="ARBA" id="ARBA00023136"/>
    </source>
</evidence>
<dbReference type="InterPro" id="IPR013833">
    <property type="entry name" value="Cyt_c_oxidase_su3_a-hlx"/>
</dbReference>
<dbReference type="Gene3D" id="1.20.120.80">
    <property type="entry name" value="Cytochrome c oxidase, subunit III, four-helix bundle"/>
    <property type="match status" value="1"/>
</dbReference>
<feature type="transmembrane region" description="Helical" evidence="8">
    <location>
        <begin position="114"/>
        <end position="143"/>
    </location>
</feature>
<reference evidence="10 11" key="1">
    <citation type="submission" date="2015-10" db="EMBL/GenBank/DDBJ databases">
        <title>Metagenome-Assembled Genomes uncover a global brackish microbiome.</title>
        <authorList>
            <person name="Hugerth L.W."/>
            <person name="Larsson J."/>
            <person name="Alneberg J."/>
            <person name="Lindh M.V."/>
            <person name="Legrand C."/>
            <person name="Pinhassi J."/>
            <person name="Andersson A.F."/>
        </authorList>
    </citation>
    <scope>NUCLEOTIDE SEQUENCE [LARGE SCALE GENOMIC DNA]</scope>
    <source>
        <strain evidence="10">BACL18 MAG-120507-bin52</strain>
    </source>
</reference>
<feature type="transmembrane region" description="Helical" evidence="8">
    <location>
        <begin position="9"/>
        <end position="27"/>
    </location>
</feature>
<feature type="transmembrane region" description="Helical" evidence="8">
    <location>
        <begin position="171"/>
        <end position="189"/>
    </location>
</feature>
<keyword evidence="5 8" id="KW-1133">Transmembrane helix</keyword>
<evidence type="ECO:0000256" key="4">
    <source>
        <dbReference type="ARBA" id="ARBA00022692"/>
    </source>
</evidence>
<dbReference type="InterPro" id="IPR035973">
    <property type="entry name" value="Cyt_c_oxidase_su3-like_sf"/>
</dbReference>
<evidence type="ECO:0000256" key="2">
    <source>
        <dbReference type="ARBA" id="ARBA00010581"/>
    </source>
</evidence>
<keyword evidence="4 7" id="KW-0812">Transmembrane</keyword>
<feature type="domain" description="Heme-copper oxidase subunit III family profile" evidence="9">
    <location>
        <begin position="1"/>
        <end position="190"/>
    </location>
</feature>
<dbReference type="GO" id="GO:0005886">
    <property type="term" value="C:plasma membrane"/>
    <property type="evidence" value="ECO:0007669"/>
    <property type="project" value="UniProtKB-SubCell"/>
</dbReference>
<organism evidence="10 11">
    <name type="scientific">Verrucomicrobia subdivision 6 bacterium BACL9 MAG-120507-bin52</name>
    <dbReference type="NCBI Taxonomy" id="1655590"/>
    <lineage>
        <taxon>Bacteria</taxon>
        <taxon>Pseudomonadati</taxon>
        <taxon>Verrucomicrobiota</taxon>
        <taxon>Verrucomicrobiia</taxon>
        <taxon>Verrucomicrobiales</taxon>
        <taxon>Verrucomicrobia subdivision 6</taxon>
    </lineage>
</organism>
<evidence type="ECO:0000256" key="8">
    <source>
        <dbReference type="SAM" id="Phobius"/>
    </source>
</evidence>
<dbReference type="PANTHER" id="PTHR11403">
    <property type="entry name" value="CYTOCHROME C OXIDASE SUBUNIT III"/>
    <property type="match status" value="1"/>
</dbReference>
<dbReference type="AlphaFoldDB" id="A0A0R2RDJ5"/>
<protein>
    <recommendedName>
        <fullName evidence="9">Heme-copper oxidase subunit III family profile domain-containing protein</fullName>
    </recommendedName>
</protein>
<dbReference type="InterPro" id="IPR024791">
    <property type="entry name" value="Cyt_c/ubiquinol_Oxase_su3"/>
</dbReference>
<sequence length="190" mass="21112">MLVFLASEAMLFAGLIGGYIVLRIAQGPGTWPPPGAPEIGVQLPPTFLNWVMIANTVILLASSATYHWGEVRMRKGGSGLIGYGLTALFGTIFLGVQAWEWIHLKHEGMWFNTYGIYGSCFFTMTGFHGLHVFLGLLGILLAVGRAGLRQMKLFSGQTSNPSHTFEELTGYYWHFVDVIWVFLYSILYVL</sequence>
<evidence type="ECO:0000259" key="9">
    <source>
        <dbReference type="PROSITE" id="PS50253"/>
    </source>
</evidence>
<evidence type="ECO:0000313" key="10">
    <source>
        <dbReference type="EMBL" id="KRO60374.1"/>
    </source>
</evidence>
<comment type="caution">
    <text evidence="10">The sequence shown here is derived from an EMBL/GenBank/DDBJ whole genome shotgun (WGS) entry which is preliminary data.</text>
</comment>
<evidence type="ECO:0000256" key="7">
    <source>
        <dbReference type="RuleBase" id="RU003376"/>
    </source>
</evidence>
<dbReference type="EMBL" id="LIBO01000293">
    <property type="protein sequence ID" value="KRO60374.1"/>
    <property type="molecule type" value="Genomic_DNA"/>
</dbReference>
<dbReference type="SUPFAM" id="SSF81452">
    <property type="entry name" value="Cytochrome c oxidase subunit III-like"/>
    <property type="match status" value="1"/>
</dbReference>
<name>A0A0R2RDJ5_9BACT</name>
<evidence type="ECO:0000256" key="1">
    <source>
        <dbReference type="ARBA" id="ARBA00004651"/>
    </source>
</evidence>
<dbReference type="CDD" id="cd00386">
    <property type="entry name" value="Heme_Cu_Oxidase_III_like"/>
    <property type="match status" value="1"/>
</dbReference>
<dbReference type="PANTHER" id="PTHR11403:SF2">
    <property type="entry name" value="CYTOCHROME BO(3) UBIQUINOL OXIDASE SUBUNIT 3"/>
    <property type="match status" value="1"/>
</dbReference>
<comment type="similarity">
    <text evidence="2 7">Belongs to the cytochrome c oxidase subunit 3 family.</text>
</comment>
<dbReference type="Proteomes" id="UP000051269">
    <property type="component" value="Unassembled WGS sequence"/>
</dbReference>
<evidence type="ECO:0000256" key="3">
    <source>
        <dbReference type="ARBA" id="ARBA00022475"/>
    </source>
</evidence>
<comment type="subcellular location">
    <subcellularLocation>
        <location evidence="1 7">Cell membrane</location>
        <topology evidence="1 7">Multi-pass membrane protein</topology>
    </subcellularLocation>
</comment>
<evidence type="ECO:0000313" key="11">
    <source>
        <dbReference type="Proteomes" id="UP000051269"/>
    </source>
</evidence>
<proteinExistence type="inferred from homology"/>
<dbReference type="GO" id="GO:0019646">
    <property type="term" value="P:aerobic electron transport chain"/>
    <property type="evidence" value="ECO:0007669"/>
    <property type="project" value="InterPro"/>
</dbReference>